<dbReference type="EMBL" id="CAAALY010271411">
    <property type="protein sequence ID" value="VEL41867.1"/>
    <property type="molecule type" value="Genomic_DNA"/>
</dbReference>
<sequence length="76" mass="8240">MLTTPISASRTNPAYIGPVTGLPADLYSRTPYLSLSSSRSFASFGLSPRCTIHSTLSLKVSHDILLLASLYLLIFH</sequence>
<evidence type="ECO:0000313" key="1">
    <source>
        <dbReference type="EMBL" id="VEL41867.1"/>
    </source>
</evidence>
<comment type="caution">
    <text evidence="1">The sequence shown here is derived from an EMBL/GenBank/DDBJ whole genome shotgun (WGS) entry which is preliminary data.</text>
</comment>
<accession>A0A3S5BBB9</accession>
<reference evidence="1" key="1">
    <citation type="submission" date="2018-11" db="EMBL/GenBank/DDBJ databases">
        <authorList>
            <consortium name="Pathogen Informatics"/>
        </authorList>
    </citation>
    <scope>NUCLEOTIDE SEQUENCE</scope>
</reference>
<evidence type="ECO:0000313" key="2">
    <source>
        <dbReference type="Proteomes" id="UP000784294"/>
    </source>
</evidence>
<gene>
    <name evidence="1" type="ORF">PXEA_LOCUS35307</name>
</gene>
<protein>
    <submittedName>
        <fullName evidence="1">Uncharacterized protein</fullName>
    </submittedName>
</protein>
<dbReference type="AlphaFoldDB" id="A0A3S5BBB9"/>
<name>A0A3S5BBB9_9PLAT</name>
<dbReference type="Proteomes" id="UP000784294">
    <property type="component" value="Unassembled WGS sequence"/>
</dbReference>
<proteinExistence type="predicted"/>
<organism evidence="1 2">
    <name type="scientific">Protopolystoma xenopodis</name>
    <dbReference type="NCBI Taxonomy" id="117903"/>
    <lineage>
        <taxon>Eukaryota</taxon>
        <taxon>Metazoa</taxon>
        <taxon>Spiralia</taxon>
        <taxon>Lophotrochozoa</taxon>
        <taxon>Platyhelminthes</taxon>
        <taxon>Monogenea</taxon>
        <taxon>Polyopisthocotylea</taxon>
        <taxon>Polystomatidea</taxon>
        <taxon>Polystomatidae</taxon>
        <taxon>Protopolystoma</taxon>
    </lineage>
</organism>
<keyword evidence="2" id="KW-1185">Reference proteome</keyword>